<keyword evidence="2" id="KW-1185">Reference proteome</keyword>
<dbReference type="AlphaFoldDB" id="A0A9P0PVF9"/>
<dbReference type="EMBL" id="CAKOFQ010007407">
    <property type="protein sequence ID" value="CAH2000414.1"/>
    <property type="molecule type" value="Genomic_DNA"/>
</dbReference>
<dbReference type="Proteomes" id="UP001152888">
    <property type="component" value="Unassembled WGS sequence"/>
</dbReference>
<gene>
    <name evidence="1" type="ORF">ACAOBT_LOCUS25550</name>
</gene>
<sequence length="140" mass="13901">MAATADTSSSSGTGIGEPPLTPASSQLLVSGASSWGTVALPSPVSVDTGSVLSSSVLALAAIPLSASKDNQSSLSRRPPCTGCPSFVSEPLGLATLFRFLISDGALVGSVPSGLQSFLCLLCRLLAGCDFLLAGLSSRGE</sequence>
<accession>A0A9P0PVF9</accession>
<protein>
    <submittedName>
        <fullName evidence="1">Uncharacterized protein</fullName>
    </submittedName>
</protein>
<name>A0A9P0PVF9_ACAOB</name>
<proteinExistence type="predicted"/>
<evidence type="ECO:0000313" key="1">
    <source>
        <dbReference type="EMBL" id="CAH2000414.1"/>
    </source>
</evidence>
<organism evidence="1 2">
    <name type="scientific">Acanthoscelides obtectus</name>
    <name type="common">Bean weevil</name>
    <name type="synonym">Bruchus obtectus</name>
    <dbReference type="NCBI Taxonomy" id="200917"/>
    <lineage>
        <taxon>Eukaryota</taxon>
        <taxon>Metazoa</taxon>
        <taxon>Ecdysozoa</taxon>
        <taxon>Arthropoda</taxon>
        <taxon>Hexapoda</taxon>
        <taxon>Insecta</taxon>
        <taxon>Pterygota</taxon>
        <taxon>Neoptera</taxon>
        <taxon>Endopterygota</taxon>
        <taxon>Coleoptera</taxon>
        <taxon>Polyphaga</taxon>
        <taxon>Cucujiformia</taxon>
        <taxon>Chrysomeloidea</taxon>
        <taxon>Chrysomelidae</taxon>
        <taxon>Bruchinae</taxon>
        <taxon>Bruchini</taxon>
        <taxon>Acanthoscelides</taxon>
    </lineage>
</organism>
<reference evidence="1" key="1">
    <citation type="submission" date="2022-03" db="EMBL/GenBank/DDBJ databases">
        <authorList>
            <person name="Sayadi A."/>
        </authorList>
    </citation>
    <scope>NUCLEOTIDE SEQUENCE</scope>
</reference>
<evidence type="ECO:0000313" key="2">
    <source>
        <dbReference type="Proteomes" id="UP001152888"/>
    </source>
</evidence>
<comment type="caution">
    <text evidence="1">The sequence shown here is derived from an EMBL/GenBank/DDBJ whole genome shotgun (WGS) entry which is preliminary data.</text>
</comment>